<dbReference type="GO" id="GO:0000502">
    <property type="term" value="C:proteasome complex"/>
    <property type="evidence" value="ECO:0007669"/>
    <property type="project" value="UniProtKB-KW"/>
</dbReference>
<feature type="domain" description="Proteasome adapter and scaffold protein ECM29 HEAT-repeat" evidence="7">
    <location>
        <begin position="1157"/>
        <end position="1317"/>
    </location>
</feature>
<keyword evidence="4 8" id="KW-0647">Proteasome</keyword>
<dbReference type="GO" id="GO:0036503">
    <property type="term" value="P:ERAD pathway"/>
    <property type="evidence" value="ECO:0007669"/>
    <property type="project" value="TreeGrafter"/>
</dbReference>
<dbReference type="EMBL" id="CP097509">
    <property type="protein sequence ID" value="URE19654.1"/>
    <property type="molecule type" value="Genomic_DNA"/>
</dbReference>
<evidence type="ECO:0000259" key="7">
    <source>
        <dbReference type="Pfam" id="PF24492"/>
    </source>
</evidence>
<evidence type="ECO:0000313" key="9">
    <source>
        <dbReference type="Proteomes" id="UP001055439"/>
    </source>
</evidence>
<keyword evidence="9" id="KW-1185">Reference proteome</keyword>
<dbReference type="PANTHER" id="PTHR23346">
    <property type="entry name" value="TRANSLATIONAL ACTIVATOR GCN1-RELATED"/>
    <property type="match status" value="1"/>
</dbReference>
<accession>A0A9E7KKT3</accession>
<dbReference type="PANTHER" id="PTHR23346:SF19">
    <property type="entry name" value="PROTEASOME ADAPTER AND SCAFFOLD PROTEIN ECM29"/>
    <property type="match status" value="1"/>
</dbReference>
<dbReference type="Gene3D" id="1.25.10.10">
    <property type="entry name" value="Leucine-rich Repeat Variant"/>
    <property type="match status" value="3"/>
</dbReference>
<feature type="domain" description="Proteasome component Ecm29 N-terminal" evidence="5">
    <location>
        <begin position="20"/>
        <end position="311"/>
    </location>
</feature>
<dbReference type="GO" id="GO:0060090">
    <property type="term" value="F:molecular adaptor activity"/>
    <property type="evidence" value="ECO:0007669"/>
    <property type="project" value="InterPro"/>
</dbReference>
<evidence type="ECO:0000256" key="1">
    <source>
        <dbReference type="ARBA" id="ARBA00004496"/>
    </source>
</evidence>
<feature type="domain" description="ECM29 ARM-like repeats" evidence="6">
    <location>
        <begin position="523"/>
        <end position="653"/>
    </location>
</feature>
<keyword evidence="3" id="KW-0677">Repeat</keyword>
<evidence type="ECO:0000313" key="8">
    <source>
        <dbReference type="EMBL" id="URE19654.1"/>
    </source>
</evidence>
<evidence type="ECO:0000259" key="5">
    <source>
        <dbReference type="Pfam" id="PF13001"/>
    </source>
</evidence>
<dbReference type="GO" id="GO:0043248">
    <property type="term" value="P:proteasome assembly"/>
    <property type="evidence" value="ECO:0007669"/>
    <property type="project" value="InterPro"/>
</dbReference>
<evidence type="ECO:0000256" key="4">
    <source>
        <dbReference type="ARBA" id="ARBA00022942"/>
    </source>
</evidence>
<evidence type="ECO:0000256" key="3">
    <source>
        <dbReference type="ARBA" id="ARBA00022737"/>
    </source>
</evidence>
<dbReference type="Pfam" id="PF24492">
    <property type="entry name" value="HEAT_ECM29"/>
    <property type="match status" value="1"/>
</dbReference>
<sequence length="1665" mass="183423">MTDSVSAAAAPSDVEREDMLDRMLTRLALADDDKLEPLLAKILPYSISSLASPSPSIRKSVLEILSHVNKRVKNHPDIALPFLDLWRIYNENNASPMVRNFCIVYIQMSFERLDGEDKAARAPDLLVNIAKGPPQHQEIILRIVAQVIGENCSSQVNEKVGAMYRAIGNSEDGQVFLEFCLHTLLYQPPSPGNGCPAGLSIAQSDRVTGKLPLKGDMLMLRKLGMLNVIEAMQLATELVYPLYLVAASDSQEPVSKRGEELLKRKAAGVNMDDTTLIQRLFTLFNGNIGVESIAADCRVTPVNVSMRVRLIEKIDMALRLFTALKLEDQSLHLTIQDSVTSLAIAYKGAPTAVLKDIEELLLENSLVAQSDVRFCAMRWATSLFDLNHCPSRYICILGAADSKIDIREMALEGLNLMKDQEQTSGVNTDLKYPDLTMMLDYICNQQPKLLDSAEQSEGMLVFPSKAYIVMIKFLMKCFEADFRSSKFSFPVDTSSSPVVKLCSILEHAMACEGSAELHATASKALVEIGAHFPELVATRYAERLSWLKPLLGHIDSGTRESVSRLLGIACSALPTSAVCTLLSDVLSRIGGSHMLRFESRHGALCAIGYMTAECMKEPSKISEEHLKVVVNTLVQVVESENSELASVAMEALGHIGLRCSLSSFKQNSLPAGILTVLHQKLNKLLSGDDIKSIQKILISLGHISVKETSFEHVNCALDLIFSLCRSKVEDILFASGEALSFIWGGVSVTADMILKSNYSSLSKVSGYLTSEISSSITGSRTSQNGIDIESRTRAQEVITKKLFDVLLYSSRKEERCAGTVWLVSLLMYCGHHPKIQQLLPEIQEAFSHLLGEQNDLTQELASQGMSIVYELGDSSMKESLVNALVSTLTGSGKRKRAIKLMDDSEVFQEGAIGETLSGGKLSTYKELCSLANEMGQPDLIYRFMDLANYQASLNSKRGAAFGFSKIAKQAGDALKPYMRPLIPRLVRYQYDPDKNVQDAMGHIWKSIVAEPKKTVDEYFDSIVDDLLAQSGSRLWRSREASCLALADIIQGRKFSQVSKHLKSIWTAAFRAMDDIKETVRNSGDSLCRAVSSVTTRLCDISLSSASDASETMNIVLPFLLVEGIVSKVSSIQKASITMVMKLAKVSGQLRVNAGIAIRPHLPELVSCMLECLSSLEDQRLNYVELHAANVGIQTEKLESLRIAVSKDSPMWETLDLCINVVDKKSLDLLVPRLAQLIRSGVGLNTRVGIASFITLLVEKVASDIKTFTGTLLKLVYNAVLEEKSGSVKRAFAAACAVILKRATPSHAQKVIEDTAALHLGERNAQLSCAILLKAYSSLATDVLSGYHAVVVPVIFISRFEDDKHISTSFEDLWDENSSSERVTLQLYLAEIVVLLCDCLASSSWANKRKSAKAIRKLSEILGESLSPYHHNLLKCLLKELPGRFWEVIRDFNHPDFFSHVFPMLYDVCTQSVATKTMNSISIISVIETGKDNMEDASVPVNKVLDCVASCVYVAHLQDILKNSKKLIEVFSSSLSPGLNWPVKMSVFSSIRELCSKFQHVVEGNPNSNEATPLIFELFHSLAPKIVECIRVVKISQVHISASECLLEMSKLYRDTPTCMEDVELKDELVRLCEVEKSEQAKTLLGQCITILEDLKLKSSSTSGTV</sequence>
<dbReference type="InterPro" id="IPR024372">
    <property type="entry name" value="Ecm29_N"/>
</dbReference>
<dbReference type="Proteomes" id="UP001055439">
    <property type="component" value="Chromosome 7"/>
</dbReference>
<dbReference type="InterPro" id="IPR055444">
    <property type="entry name" value="ARM_ECM29"/>
</dbReference>
<dbReference type="InterPro" id="IPR016024">
    <property type="entry name" value="ARM-type_fold"/>
</dbReference>
<comment type="subcellular location">
    <subcellularLocation>
        <location evidence="1">Cytoplasm</location>
    </subcellularLocation>
</comment>
<gene>
    <name evidence="8" type="ORF">MUK42_12282</name>
</gene>
<evidence type="ECO:0000256" key="2">
    <source>
        <dbReference type="ARBA" id="ARBA00022490"/>
    </source>
</evidence>
<dbReference type="Pfam" id="PF23702">
    <property type="entry name" value="ARM_ECM29"/>
    <property type="match status" value="1"/>
</dbReference>
<evidence type="ECO:0000259" key="6">
    <source>
        <dbReference type="Pfam" id="PF23702"/>
    </source>
</evidence>
<dbReference type="OrthoDB" id="778952at2759"/>
<dbReference type="Pfam" id="PF13001">
    <property type="entry name" value="ECM29_N"/>
    <property type="match status" value="2"/>
</dbReference>
<organism evidence="8 9">
    <name type="scientific">Musa troglodytarum</name>
    <name type="common">fe'i banana</name>
    <dbReference type="NCBI Taxonomy" id="320322"/>
    <lineage>
        <taxon>Eukaryota</taxon>
        <taxon>Viridiplantae</taxon>
        <taxon>Streptophyta</taxon>
        <taxon>Embryophyta</taxon>
        <taxon>Tracheophyta</taxon>
        <taxon>Spermatophyta</taxon>
        <taxon>Magnoliopsida</taxon>
        <taxon>Liliopsida</taxon>
        <taxon>Zingiberales</taxon>
        <taxon>Musaceae</taxon>
        <taxon>Musa</taxon>
    </lineage>
</organism>
<feature type="domain" description="Proteasome component Ecm29 N-terminal" evidence="5">
    <location>
        <begin position="312"/>
        <end position="398"/>
    </location>
</feature>
<dbReference type="GO" id="GO:0005737">
    <property type="term" value="C:cytoplasm"/>
    <property type="evidence" value="ECO:0007669"/>
    <property type="project" value="UniProtKB-SubCell"/>
</dbReference>
<dbReference type="InterPro" id="IPR055443">
    <property type="entry name" value="HEAT_ECM29"/>
</dbReference>
<protein>
    <submittedName>
        <fullName evidence="8">Proteasome-associated protein ECM29</fullName>
    </submittedName>
</protein>
<keyword evidence="2" id="KW-0963">Cytoplasm</keyword>
<dbReference type="InterPro" id="IPR011989">
    <property type="entry name" value="ARM-like"/>
</dbReference>
<reference evidence="8" key="1">
    <citation type="submission" date="2022-05" db="EMBL/GenBank/DDBJ databases">
        <title>The Musa troglodytarum L. genome provides insights into the mechanism of non-climacteric behaviour and enrichment of carotenoids.</title>
        <authorList>
            <person name="Wang J."/>
        </authorList>
    </citation>
    <scope>NUCLEOTIDE SEQUENCE</scope>
    <source>
        <tissue evidence="8">Leaf</tissue>
    </source>
</reference>
<dbReference type="GO" id="GO:0005634">
    <property type="term" value="C:nucleus"/>
    <property type="evidence" value="ECO:0007669"/>
    <property type="project" value="TreeGrafter"/>
</dbReference>
<name>A0A9E7KKT3_9LILI</name>
<proteinExistence type="predicted"/>
<dbReference type="SUPFAM" id="SSF48371">
    <property type="entry name" value="ARM repeat"/>
    <property type="match status" value="3"/>
</dbReference>